<dbReference type="Gene3D" id="1.10.8.60">
    <property type="match status" value="1"/>
</dbReference>
<evidence type="ECO:0008006" key="3">
    <source>
        <dbReference type="Google" id="ProtNLM"/>
    </source>
</evidence>
<dbReference type="PANTHER" id="PTHR30050">
    <property type="entry name" value="CHROMOSOMAL REPLICATION INITIATOR PROTEIN DNAA"/>
    <property type="match status" value="1"/>
</dbReference>
<organism evidence="1 2">
    <name type="scientific">Jannaschia pagri</name>
    <dbReference type="NCBI Taxonomy" id="2829797"/>
    <lineage>
        <taxon>Bacteria</taxon>
        <taxon>Pseudomonadati</taxon>
        <taxon>Pseudomonadota</taxon>
        <taxon>Alphaproteobacteria</taxon>
        <taxon>Rhodobacterales</taxon>
        <taxon>Roseobacteraceae</taxon>
        <taxon>Jannaschia</taxon>
    </lineage>
</organism>
<dbReference type="Proteomes" id="UP000786693">
    <property type="component" value="Unassembled WGS sequence"/>
</dbReference>
<protein>
    <recommendedName>
        <fullName evidence="3">DnaA protein</fullName>
    </recommendedName>
</protein>
<dbReference type="PANTHER" id="PTHR30050:SF5">
    <property type="entry name" value="DNAA REGULATORY INACTIVATOR HDA"/>
    <property type="match status" value="1"/>
</dbReference>
<gene>
    <name evidence="1" type="ORF">JANAI62_01480</name>
</gene>
<dbReference type="EMBL" id="BPFH01000001">
    <property type="protein sequence ID" value="GIT93525.1"/>
    <property type="molecule type" value="Genomic_DNA"/>
</dbReference>
<keyword evidence="2" id="KW-1185">Reference proteome</keyword>
<accession>A0ABQ4NH88</accession>
<name>A0ABQ4NH88_9RHOB</name>
<reference evidence="1 2" key="1">
    <citation type="submission" date="2021-05" db="EMBL/GenBank/DDBJ databases">
        <title>Bacteria Genome sequencing.</title>
        <authorList>
            <person name="Takabe Y."/>
            <person name="Nakajima Y."/>
            <person name="Suzuki S."/>
            <person name="Shiozaki T."/>
        </authorList>
    </citation>
    <scope>NUCLEOTIDE SEQUENCE [LARGE SCALE GENOMIC DNA]</scope>
    <source>
        <strain evidence="1 2">AI_62</strain>
    </source>
</reference>
<dbReference type="InterPro" id="IPR027417">
    <property type="entry name" value="P-loop_NTPase"/>
</dbReference>
<dbReference type="SUPFAM" id="SSF52540">
    <property type="entry name" value="P-loop containing nucleoside triphosphate hydrolases"/>
    <property type="match status" value="1"/>
</dbReference>
<evidence type="ECO:0000313" key="1">
    <source>
        <dbReference type="EMBL" id="GIT93525.1"/>
    </source>
</evidence>
<sequence length="223" mass="24086">MTAMRQTSIDLPRLTALGRGDYMVSEANARAHALVELWPSWPERRLALIGPEGAGKSHLATIWSETAGAEVLDAGDLRAEIVLDLATRPLVVEDVDRRLAGDADERALFHLWNACAAAGNGLLLTGRSAPSDWPVALPDLASRLASLTPAVISHPDEALLSAVMVKLFADRQITVRPALVQYLLPRMERSFAAAHHMVDRLDGEALAQGRPIDVRLARDLLGG</sequence>
<evidence type="ECO:0000313" key="2">
    <source>
        <dbReference type="Proteomes" id="UP000786693"/>
    </source>
</evidence>
<proteinExistence type="predicted"/>
<dbReference type="Gene3D" id="3.40.50.300">
    <property type="entry name" value="P-loop containing nucleotide triphosphate hydrolases"/>
    <property type="match status" value="1"/>
</dbReference>
<comment type="caution">
    <text evidence="1">The sequence shown here is derived from an EMBL/GenBank/DDBJ whole genome shotgun (WGS) entry which is preliminary data.</text>
</comment>